<organism evidence="1 2">
    <name type="scientific">Wuchereria bancrofti</name>
    <dbReference type="NCBI Taxonomy" id="6293"/>
    <lineage>
        <taxon>Eukaryota</taxon>
        <taxon>Metazoa</taxon>
        <taxon>Ecdysozoa</taxon>
        <taxon>Nematoda</taxon>
        <taxon>Chromadorea</taxon>
        <taxon>Rhabditida</taxon>
        <taxon>Spirurina</taxon>
        <taxon>Spiruromorpha</taxon>
        <taxon>Filarioidea</taxon>
        <taxon>Onchocercidae</taxon>
        <taxon>Wuchereria</taxon>
    </lineage>
</organism>
<proteinExistence type="predicted"/>
<dbReference type="EMBL" id="ADBV01001287">
    <property type="protein sequence ID" value="EJW85147.1"/>
    <property type="molecule type" value="Genomic_DNA"/>
</dbReference>
<dbReference type="AlphaFoldDB" id="J9F6L5"/>
<dbReference type="Proteomes" id="UP000004810">
    <property type="component" value="Unassembled WGS sequence"/>
</dbReference>
<gene>
    <name evidence="1" type="ORF">WUBG_03938</name>
</gene>
<comment type="caution">
    <text evidence="1">The sequence shown here is derived from an EMBL/GenBank/DDBJ whole genome shotgun (WGS) entry which is preliminary data.</text>
</comment>
<evidence type="ECO:0000313" key="1">
    <source>
        <dbReference type="EMBL" id="EJW85147.1"/>
    </source>
</evidence>
<evidence type="ECO:0000313" key="2">
    <source>
        <dbReference type="Proteomes" id="UP000004810"/>
    </source>
</evidence>
<reference evidence="2" key="1">
    <citation type="submission" date="2012-08" db="EMBL/GenBank/DDBJ databases">
        <title>The Genome Sequence of Wuchereria bancrofti.</title>
        <authorList>
            <person name="Nutman T.B."/>
            <person name="Fink D.L."/>
            <person name="Russ C."/>
            <person name="Young S."/>
            <person name="Zeng Q."/>
            <person name="Koehrsen M."/>
            <person name="Alvarado L."/>
            <person name="Berlin A."/>
            <person name="Chapman S.B."/>
            <person name="Chen Z."/>
            <person name="Freedman E."/>
            <person name="Gellesch M."/>
            <person name="Goldberg J."/>
            <person name="Griggs A."/>
            <person name="Gujja S."/>
            <person name="Heilman E.R."/>
            <person name="Heiman D."/>
            <person name="Hepburn T."/>
            <person name="Howarth C."/>
            <person name="Jen D."/>
            <person name="Larson L."/>
            <person name="Lewis B."/>
            <person name="Mehta T."/>
            <person name="Park D."/>
            <person name="Pearson M."/>
            <person name="Roberts A."/>
            <person name="Saif S."/>
            <person name="Shea T."/>
            <person name="Shenoy N."/>
            <person name="Sisk P."/>
            <person name="Stolte C."/>
            <person name="Sykes S."/>
            <person name="Walk T."/>
            <person name="White J."/>
            <person name="Yandava C."/>
            <person name="Haas B."/>
            <person name="Henn M.R."/>
            <person name="Nusbaum C."/>
            <person name="Birren B."/>
        </authorList>
    </citation>
    <scope>NUCLEOTIDE SEQUENCE [LARGE SCALE GENOMIC DNA]</scope>
    <source>
        <strain evidence="2">NA</strain>
    </source>
</reference>
<accession>J9F6L5</accession>
<protein>
    <recommendedName>
        <fullName evidence="3">C2H2-type domain-containing protein</fullName>
    </recommendedName>
</protein>
<name>J9F6L5_WUCBA</name>
<evidence type="ECO:0008006" key="3">
    <source>
        <dbReference type="Google" id="ProtNLM"/>
    </source>
</evidence>
<feature type="non-terminal residue" evidence="1">
    <location>
        <position position="254"/>
    </location>
</feature>
<sequence length="254" mass="29532">MERAGVSELYCKKAPRIISRGRLRPANALAKKEKECVKNDCEVDDEVGEGFVVRGGVMMKIADVNKEQWKSMKRFYIDVNRSQIYQHAEAHDRISLGDEASSSRVTVEVSTLPGVANEVESYPCRHCPNRIFLTSFGLERHTEMEHKAHLPEVLEEISRIRNEWRRREAFKAIAKKRREALKKTRMLTEIVKRSRKHKVFDPNIRSANRHYTGALSCHICGLSFEANCEFMMNHFRAHRKNDDLRRRLLANLVL</sequence>